<dbReference type="FunFam" id="3.30.930.10:FF:000016">
    <property type="entry name" value="Asparagine--tRNA ligase"/>
    <property type="match status" value="1"/>
</dbReference>
<evidence type="ECO:0000313" key="10">
    <source>
        <dbReference type="Proteomes" id="UP000595917"/>
    </source>
</evidence>
<dbReference type="HAMAP" id="MF_00534">
    <property type="entry name" value="Asn_tRNA_synth"/>
    <property type="match status" value="1"/>
</dbReference>
<evidence type="ECO:0000259" key="8">
    <source>
        <dbReference type="PROSITE" id="PS50862"/>
    </source>
</evidence>
<dbReference type="AlphaFoldDB" id="A0A7T8B9G8"/>
<dbReference type="InterPro" id="IPR006195">
    <property type="entry name" value="aa-tRNA-synth_II"/>
</dbReference>
<keyword evidence="2 7" id="KW-0436">Ligase</keyword>
<name>A0A7T8B9G8_9SPIR</name>
<dbReference type="CDD" id="cd04318">
    <property type="entry name" value="EcAsnRS_like_N"/>
    <property type="match status" value="1"/>
</dbReference>
<protein>
    <recommendedName>
        <fullName evidence="7">Asparagine--tRNA ligase</fullName>
        <ecNumber evidence="7">6.1.1.22</ecNumber>
    </recommendedName>
    <alternativeName>
        <fullName evidence="7">Asparaginyl-tRNA synthetase</fullName>
        <shortName evidence="7">AsnRS</shortName>
    </alternativeName>
</protein>
<proteinExistence type="inferred from homology"/>
<dbReference type="NCBIfam" id="NF003037">
    <property type="entry name" value="PRK03932.1"/>
    <property type="match status" value="1"/>
</dbReference>
<evidence type="ECO:0000256" key="6">
    <source>
        <dbReference type="ARBA" id="ARBA00023146"/>
    </source>
</evidence>
<dbReference type="GO" id="GO:0005737">
    <property type="term" value="C:cytoplasm"/>
    <property type="evidence" value="ECO:0007669"/>
    <property type="project" value="UniProtKB-SubCell"/>
</dbReference>
<dbReference type="PROSITE" id="PS50862">
    <property type="entry name" value="AA_TRNA_LIGASE_II"/>
    <property type="match status" value="1"/>
</dbReference>
<dbReference type="Pfam" id="PF00152">
    <property type="entry name" value="tRNA-synt_2"/>
    <property type="match status" value="1"/>
</dbReference>
<dbReference type="EC" id="6.1.1.22" evidence="7"/>
<keyword evidence="6 7" id="KW-0030">Aminoacyl-tRNA synthetase</keyword>
<dbReference type="InterPro" id="IPR045864">
    <property type="entry name" value="aa-tRNA-synth_II/BPL/LPL"/>
</dbReference>
<dbReference type="GO" id="GO:0003676">
    <property type="term" value="F:nucleic acid binding"/>
    <property type="evidence" value="ECO:0007669"/>
    <property type="project" value="InterPro"/>
</dbReference>
<keyword evidence="4 7" id="KW-0067">ATP-binding</keyword>
<dbReference type="Gene3D" id="2.40.50.140">
    <property type="entry name" value="Nucleic acid-binding proteins"/>
    <property type="match status" value="1"/>
</dbReference>
<dbReference type="SUPFAM" id="SSF55681">
    <property type="entry name" value="Class II aaRS and biotin synthetases"/>
    <property type="match status" value="1"/>
</dbReference>
<keyword evidence="7" id="KW-0963">Cytoplasm</keyword>
<dbReference type="KEGG" id="bhc:JFL75_15460"/>
<dbReference type="Proteomes" id="UP000595917">
    <property type="component" value="Chromosome"/>
</dbReference>
<evidence type="ECO:0000256" key="1">
    <source>
        <dbReference type="ARBA" id="ARBA00008226"/>
    </source>
</evidence>
<dbReference type="InterPro" id="IPR004364">
    <property type="entry name" value="Aa-tRNA-synt_II"/>
</dbReference>
<dbReference type="PRINTS" id="PR01042">
    <property type="entry name" value="TRNASYNTHASP"/>
</dbReference>
<dbReference type="PANTHER" id="PTHR22594:SF34">
    <property type="entry name" value="ASPARAGINE--TRNA LIGASE, MITOCHONDRIAL-RELATED"/>
    <property type="match status" value="1"/>
</dbReference>
<gene>
    <name evidence="7 9" type="primary">asnS</name>
    <name evidence="9" type="ORF">JFL75_15460</name>
</gene>
<dbReference type="RefSeq" id="WP_215625622.1">
    <property type="nucleotide sequence ID" value="NZ_CP067089.2"/>
</dbReference>
<evidence type="ECO:0000256" key="2">
    <source>
        <dbReference type="ARBA" id="ARBA00022598"/>
    </source>
</evidence>
<evidence type="ECO:0000313" key="9">
    <source>
        <dbReference type="EMBL" id="QQO08316.1"/>
    </source>
</evidence>
<dbReference type="NCBIfam" id="TIGR00457">
    <property type="entry name" value="asnS"/>
    <property type="match status" value="1"/>
</dbReference>
<dbReference type="GO" id="GO:0005524">
    <property type="term" value="F:ATP binding"/>
    <property type="evidence" value="ECO:0007669"/>
    <property type="project" value="UniProtKB-UniRule"/>
</dbReference>
<evidence type="ECO:0000256" key="5">
    <source>
        <dbReference type="ARBA" id="ARBA00022917"/>
    </source>
</evidence>
<dbReference type="SUPFAM" id="SSF50249">
    <property type="entry name" value="Nucleic acid-binding proteins"/>
    <property type="match status" value="1"/>
</dbReference>
<comment type="subcellular location">
    <subcellularLocation>
        <location evidence="7">Cytoplasm</location>
    </subcellularLocation>
</comment>
<dbReference type="EMBL" id="CP067089">
    <property type="protein sequence ID" value="QQO08316.1"/>
    <property type="molecule type" value="Genomic_DNA"/>
</dbReference>
<dbReference type="GO" id="GO:0006421">
    <property type="term" value="P:asparaginyl-tRNA aminoacylation"/>
    <property type="evidence" value="ECO:0007669"/>
    <property type="project" value="UniProtKB-UniRule"/>
</dbReference>
<keyword evidence="10" id="KW-1185">Reference proteome</keyword>
<dbReference type="CDD" id="cd00776">
    <property type="entry name" value="AsxRS_core"/>
    <property type="match status" value="1"/>
</dbReference>
<feature type="domain" description="Aminoacyl-transfer RNA synthetases class-II family profile" evidence="8">
    <location>
        <begin position="139"/>
        <end position="455"/>
    </location>
</feature>
<reference evidence="9" key="1">
    <citation type="submission" date="2021-01" db="EMBL/GenBank/DDBJ databases">
        <title>Description of Breznakiella homolactica.</title>
        <authorList>
            <person name="Song Y."/>
            <person name="Brune A."/>
        </authorList>
    </citation>
    <scope>NUCLEOTIDE SEQUENCE</scope>
    <source>
        <strain evidence="9">RmG30</strain>
    </source>
</reference>
<dbReference type="InterPro" id="IPR012340">
    <property type="entry name" value="NA-bd_OB-fold"/>
</dbReference>
<dbReference type="InterPro" id="IPR004522">
    <property type="entry name" value="Asn-tRNA-ligase"/>
</dbReference>
<comment type="subunit">
    <text evidence="7">Homodimer.</text>
</comment>
<evidence type="ECO:0000256" key="4">
    <source>
        <dbReference type="ARBA" id="ARBA00022840"/>
    </source>
</evidence>
<keyword evidence="3 7" id="KW-0547">Nucleotide-binding</keyword>
<comment type="catalytic activity">
    <reaction evidence="7">
        <text>tRNA(Asn) + L-asparagine + ATP = L-asparaginyl-tRNA(Asn) + AMP + diphosphate + H(+)</text>
        <dbReference type="Rhea" id="RHEA:11180"/>
        <dbReference type="Rhea" id="RHEA-COMP:9659"/>
        <dbReference type="Rhea" id="RHEA-COMP:9674"/>
        <dbReference type="ChEBI" id="CHEBI:15378"/>
        <dbReference type="ChEBI" id="CHEBI:30616"/>
        <dbReference type="ChEBI" id="CHEBI:33019"/>
        <dbReference type="ChEBI" id="CHEBI:58048"/>
        <dbReference type="ChEBI" id="CHEBI:78442"/>
        <dbReference type="ChEBI" id="CHEBI:78515"/>
        <dbReference type="ChEBI" id="CHEBI:456215"/>
        <dbReference type="EC" id="6.1.1.22"/>
    </reaction>
</comment>
<dbReference type="PANTHER" id="PTHR22594">
    <property type="entry name" value="ASPARTYL/LYSYL-TRNA SYNTHETASE"/>
    <property type="match status" value="1"/>
</dbReference>
<dbReference type="GO" id="GO:0004816">
    <property type="term" value="F:asparagine-tRNA ligase activity"/>
    <property type="evidence" value="ECO:0007669"/>
    <property type="project" value="UniProtKB-UniRule"/>
</dbReference>
<keyword evidence="5 7" id="KW-0648">Protein biosynthesis</keyword>
<evidence type="ECO:0000256" key="3">
    <source>
        <dbReference type="ARBA" id="ARBA00022741"/>
    </source>
</evidence>
<dbReference type="InterPro" id="IPR002312">
    <property type="entry name" value="Asp/Asn-tRNA-synth_IIb"/>
</dbReference>
<dbReference type="InterPro" id="IPR004365">
    <property type="entry name" value="NA-bd_OB_tRNA"/>
</dbReference>
<evidence type="ECO:0000256" key="7">
    <source>
        <dbReference type="HAMAP-Rule" id="MF_00534"/>
    </source>
</evidence>
<sequence length="465" mass="52463">MLYPQIKEILKFPADSRDVTVRGWVRTKRDLKNLVFVEVNDGSCFSSIQCTFDREAGLDSDTEQSLGELSTGSSVEIRGKLVTSPASGQAVEIASAQLRIIGIAPAESYPLQKKRHSFEFLREIGHLRARTNTFGAVARVRSRMAFAIHEFFQQNGFQYVHTPIITASDAEGAGAMFQVTTLDLDGIAKSGKPVDYSKDFFGKQSFLTVSGQLEGETYATALSRIYTFGPTFRAENSNTTRHLAEFWMIEPEFAFAELEDNMELAENFLKFLFRKALDECAEDLTFFDNQIQKGIIETLTSVVNSKFTHITYTDAVAELEKHAGEFEFKPYWGCDLQSEHEKFLTEKAAAGPVIVTDYPKEIKAFYMKQNDDGKTVRAMDVLVPRLGEIIGGSERESSLEKLEKRITEMGMNPEDYWWYLDLRRYGTVPHAGFGLGFERLILYITGMANIRDVIPYPRAVGQAEF</sequence>
<accession>A0A7T8B9G8</accession>
<organism evidence="9 10">
    <name type="scientific">Breznakiella homolactica</name>
    <dbReference type="NCBI Taxonomy" id="2798577"/>
    <lineage>
        <taxon>Bacteria</taxon>
        <taxon>Pseudomonadati</taxon>
        <taxon>Spirochaetota</taxon>
        <taxon>Spirochaetia</taxon>
        <taxon>Spirochaetales</taxon>
        <taxon>Breznakiellaceae</taxon>
        <taxon>Breznakiella</taxon>
    </lineage>
</organism>
<dbReference type="Pfam" id="PF01336">
    <property type="entry name" value="tRNA_anti-codon"/>
    <property type="match status" value="1"/>
</dbReference>
<comment type="similarity">
    <text evidence="1 7">Belongs to the class-II aminoacyl-tRNA synthetase family.</text>
</comment>
<dbReference type="Gene3D" id="3.30.930.10">
    <property type="entry name" value="Bira Bifunctional Protein, Domain 2"/>
    <property type="match status" value="1"/>
</dbReference>